<feature type="signal peptide" evidence="4">
    <location>
        <begin position="1"/>
        <end position="23"/>
    </location>
</feature>
<dbReference type="PANTHER" id="PTHR35089">
    <property type="entry name" value="CHAPERONE PROTEIN SKP"/>
    <property type="match status" value="1"/>
</dbReference>
<comment type="similarity">
    <text evidence="2">Belongs to the skp family.</text>
</comment>
<dbReference type="PANTHER" id="PTHR35089:SF1">
    <property type="entry name" value="CHAPERONE PROTEIN SKP"/>
    <property type="match status" value="1"/>
</dbReference>
<dbReference type="SMART" id="SM00935">
    <property type="entry name" value="OmpH"/>
    <property type="match status" value="1"/>
</dbReference>
<dbReference type="Pfam" id="PF03938">
    <property type="entry name" value="OmpH"/>
    <property type="match status" value="1"/>
</dbReference>
<keyword evidence="1 4" id="KW-0732">Signal</keyword>
<proteinExistence type="inferred from homology"/>
<keyword evidence="6" id="KW-1185">Reference proteome</keyword>
<evidence type="ECO:0000256" key="2">
    <source>
        <dbReference type="PIRNR" id="PIRNR002094"/>
    </source>
</evidence>
<evidence type="ECO:0000256" key="3">
    <source>
        <dbReference type="SAM" id="Coils"/>
    </source>
</evidence>
<dbReference type="PIRSF" id="PIRSF002094">
    <property type="entry name" value="OMP26_Skp"/>
    <property type="match status" value="1"/>
</dbReference>
<reference evidence="6" key="1">
    <citation type="submission" date="2023-07" db="EMBL/GenBank/DDBJ databases">
        <title>Draft genome sequence of Agarivorans aestuarii strain ZMCS4, a CAZymes producing bacteria isolated from the marine brown algae Clodostephus spongiosus.</title>
        <authorList>
            <person name="Lorente B."/>
            <person name="Cabral C."/>
            <person name="Frias J."/>
            <person name="Faria J."/>
            <person name="Toubarro D."/>
        </authorList>
    </citation>
    <scope>NUCLEOTIDE SEQUENCE [LARGE SCALE GENOMIC DNA]</scope>
    <source>
        <strain evidence="6">ZMCS4</strain>
    </source>
</reference>
<organism evidence="5 6">
    <name type="scientific">Agarivorans aestuarii</name>
    <dbReference type="NCBI Taxonomy" id="1563703"/>
    <lineage>
        <taxon>Bacteria</taxon>
        <taxon>Pseudomonadati</taxon>
        <taxon>Pseudomonadota</taxon>
        <taxon>Gammaproteobacteria</taxon>
        <taxon>Alteromonadales</taxon>
        <taxon>Alteromonadaceae</taxon>
        <taxon>Agarivorans</taxon>
    </lineage>
</organism>
<evidence type="ECO:0000256" key="4">
    <source>
        <dbReference type="SAM" id="SignalP"/>
    </source>
</evidence>
<evidence type="ECO:0000313" key="5">
    <source>
        <dbReference type="EMBL" id="MEE1675646.1"/>
    </source>
</evidence>
<dbReference type="Proteomes" id="UP001310248">
    <property type="component" value="Unassembled WGS sequence"/>
</dbReference>
<sequence length="169" mass="19164">MKKLIAAVALAATIVTPSFSALADTKIAVINIAEVFQQLPQRDTLQKTLKDEFEVRVQEVRGLEAEMQRLYDKREKDGELLGQQEVTKITRQLETMQAEYKLKRKNLEEDQRRRGAEEQQKLMVKVQDAVVEVSKAQGYDLVLPLDATAYASDSLDITKQVVQQVSKSK</sequence>
<protein>
    <submittedName>
        <fullName evidence="5">OmpH family outer membrane protein</fullName>
    </submittedName>
</protein>
<dbReference type="InterPro" id="IPR024930">
    <property type="entry name" value="Skp_dom_sf"/>
</dbReference>
<dbReference type="RefSeq" id="WP_163132464.1">
    <property type="nucleotide sequence ID" value="NZ_JAYDYW010000014.1"/>
</dbReference>
<accession>A0ABU7G8H2</accession>
<comment type="caution">
    <text evidence="5">The sequence shown here is derived from an EMBL/GenBank/DDBJ whole genome shotgun (WGS) entry which is preliminary data.</text>
</comment>
<evidence type="ECO:0000313" key="6">
    <source>
        <dbReference type="Proteomes" id="UP001310248"/>
    </source>
</evidence>
<dbReference type="EMBL" id="JAYDYW010000014">
    <property type="protein sequence ID" value="MEE1675646.1"/>
    <property type="molecule type" value="Genomic_DNA"/>
</dbReference>
<feature type="coiled-coil region" evidence="3">
    <location>
        <begin position="86"/>
        <end position="113"/>
    </location>
</feature>
<name>A0ABU7G8H2_9ALTE</name>
<feature type="chain" id="PRO_5046748090" evidence="4">
    <location>
        <begin position="24"/>
        <end position="169"/>
    </location>
</feature>
<dbReference type="Gene3D" id="3.30.910.20">
    <property type="entry name" value="Skp domain"/>
    <property type="match status" value="1"/>
</dbReference>
<keyword evidence="3" id="KW-0175">Coiled coil</keyword>
<gene>
    <name evidence="5" type="ORF">SNR37_000972</name>
</gene>
<evidence type="ECO:0000256" key="1">
    <source>
        <dbReference type="ARBA" id="ARBA00022729"/>
    </source>
</evidence>
<dbReference type="SUPFAM" id="SSF111384">
    <property type="entry name" value="OmpH-like"/>
    <property type="match status" value="1"/>
</dbReference>
<dbReference type="InterPro" id="IPR005632">
    <property type="entry name" value="Chaperone_Skp"/>
</dbReference>